<dbReference type="InterPro" id="IPR036955">
    <property type="entry name" value="AP2/ERF_dom_sf"/>
</dbReference>
<dbReference type="FunFam" id="3.30.730.10:FF:000001">
    <property type="entry name" value="Ethylene-responsive transcription factor 2"/>
    <property type="match status" value="1"/>
</dbReference>
<reference evidence="10" key="1">
    <citation type="submission" date="2010-04" db="EMBL/GenBank/DDBJ databases">
        <authorList>
            <person name="Reid K.E."/>
            <person name="Liao N."/>
            <person name="Chan S."/>
            <person name="Docking R."/>
            <person name="Taylor G."/>
            <person name="Moore R."/>
            <person name="Mayo M."/>
            <person name="Munro S."/>
            <person name="King J."/>
            <person name="Yanchuk A."/>
            <person name="Holt R."/>
            <person name="Jones S."/>
            <person name="Marra M."/>
            <person name="Ritland C.E."/>
            <person name="Ritland K."/>
            <person name="Bohlmann J."/>
        </authorList>
    </citation>
    <scope>NUCLEOTIDE SEQUENCE</scope>
    <source>
        <tissue evidence="10">Bud</tissue>
    </source>
</reference>
<evidence type="ECO:0000259" key="9">
    <source>
        <dbReference type="PROSITE" id="PS51032"/>
    </source>
</evidence>
<evidence type="ECO:0000256" key="3">
    <source>
        <dbReference type="ARBA" id="ARBA00023125"/>
    </source>
</evidence>
<dbReference type="CDD" id="cd00018">
    <property type="entry name" value="AP2"/>
    <property type="match status" value="1"/>
</dbReference>
<evidence type="ECO:0000256" key="2">
    <source>
        <dbReference type="ARBA" id="ARBA00023015"/>
    </source>
</evidence>
<dbReference type="PANTHER" id="PTHR31985:SF292">
    <property type="entry name" value="AP2_ERF DOMAIN-CONTAINING PROTEIN"/>
    <property type="match status" value="1"/>
</dbReference>
<comment type="subcellular location">
    <subcellularLocation>
        <location evidence="1">Nucleus</location>
    </subcellularLocation>
</comment>
<protein>
    <recommendedName>
        <fullName evidence="9">AP2/ERF domain-containing protein</fullName>
    </recommendedName>
</protein>
<keyword evidence="6" id="KW-0539">Nucleus</keyword>
<name>D5ABJ6_PICSI</name>
<feature type="region of interest" description="Disordered" evidence="8">
    <location>
        <begin position="1"/>
        <end position="62"/>
    </location>
</feature>
<dbReference type="SUPFAM" id="SSF54171">
    <property type="entry name" value="DNA-binding domain"/>
    <property type="match status" value="1"/>
</dbReference>
<dbReference type="PROSITE" id="PS51032">
    <property type="entry name" value="AP2_ERF"/>
    <property type="match status" value="1"/>
</dbReference>
<proteinExistence type="evidence at transcript level"/>
<feature type="domain" description="AP2/ERF" evidence="9">
    <location>
        <begin position="65"/>
        <end position="123"/>
    </location>
</feature>
<sequence length="263" mass="29137">MDKESSSMDKEDSFTPETMVTSSTASGASSKSASTVKGGVKRIRTQNKAASSSPQERTLKLPYPTYKGVRRRSWGKWVSEIKEPKKKSKVWLGSFDTPEMAARAYDVAEFYLKGKKHALLNFPEMIDHLSQPISLSPRDIQVAAEEAAVAFYINKQERKSPRNPPVSNKPPSSSHQLFTVISSDFQTTNVELSGQTNTSNSSSICIPTEGVGEFECIVVEEDLFESFNLSANLAEAPLLSPPLLFSIHEEEHNLEEGSLWPDF</sequence>
<evidence type="ECO:0000256" key="1">
    <source>
        <dbReference type="ARBA" id="ARBA00004123"/>
    </source>
</evidence>
<evidence type="ECO:0000256" key="8">
    <source>
        <dbReference type="SAM" id="MobiDB-lite"/>
    </source>
</evidence>
<evidence type="ECO:0000313" key="10">
    <source>
        <dbReference type="EMBL" id="ADE76915.1"/>
    </source>
</evidence>
<dbReference type="GO" id="GO:0003677">
    <property type="term" value="F:DNA binding"/>
    <property type="evidence" value="ECO:0007669"/>
    <property type="project" value="UniProtKB-KW"/>
</dbReference>
<dbReference type="EMBL" id="BT123603">
    <property type="protein sequence ID" value="ADE76915.1"/>
    <property type="molecule type" value="mRNA"/>
</dbReference>
<comment type="similarity">
    <text evidence="7">Belongs to the AP2/ERF transcription factor family. ERF subfamily.</text>
</comment>
<evidence type="ECO:0000256" key="6">
    <source>
        <dbReference type="ARBA" id="ARBA00023242"/>
    </source>
</evidence>
<dbReference type="PRINTS" id="PR00367">
    <property type="entry name" value="ETHRSPELEMNT"/>
</dbReference>
<keyword evidence="2" id="KW-0805">Transcription regulation</keyword>
<dbReference type="InterPro" id="IPR016177">
    <property type="entry name" value="DNA-bd_dom_sf"/>
</dbReference>
<accession>D5ABJ6</accession>
<dbReference type="GO" id="GO:0003700">
    <property type="term" value="F:DNA-binding transcription factor activity"/>
    <property type="evidence" value="ECO:0007669"/>
    <property type="project" value="InterPro"/>
</dbReference>
<feature type="compositionally biased region" description="Polar residues" evidence="8">
    <location>
        <begin position="46"/>
        <end position="56"/>
    </location>
</feature>
<dbReference type="InterPro" id="IPR051032">
    <property type="entry name" value="AP2/ERF_TF_ERF_subfamily"/>
</dbReference>
<dbReference type="Pfam" id="PF00847">
    <property type="entry name" value="AP2"/>
    <property type="match status" value="1"/>
</dbReference>
<organism evidence="10">
    <name type="scientific">Picea sitchensis</name>
    <name type="common">Sitka spruce</name>
    <name type="synonym">Pinus sitchensis</name>
    <dbReference type="NCBI Taxonomy" id="3332"/>
    <lineage>
        <taxon>Eukaryota</taxon>
        <taxon>Viridiplantae</taxon>
        <taxon>Streptophyta</taxon>
        <taxon>Embryophyta</taxon>
        <taxon>Tracheophyta</taxon>
        <taxon>Spermatophyta</taxon>
        <taxon>Pinopsida</taxon>
        <taxon>Pinidae</taxon>
        <taxon>Conifers I</taxon>
        <taxon>Pinales</taxon>
        <taxon>Pinaceae</taxon>
        <taxon>Picea</taxon>
    </lineage>
</organism>
<evidence type="ECO:0000256" key="4">
    <source>
        <dbReference type="ARBA" id="ARBA00023159"/>
    </source>
</evidence>
<dbReference type="SMART" id="SM00380">
    <property type="entry name" value="AP2"/>
    <property type="match status" value="1"/>
</dbReference>
<dbReference type="AlphaFoldDB" id="D5ABJ6"/>
<keyword evidence="5" id="KW-0804">Transcription</keyword>
<feature type="compositionally biased region" description="Basic and acidic residues" evidence="8">
    <location>
        <begin position="1"/>
        <end position="13"/>
    </location>
</feature>
<keyword evidence="4" id="KW-0010">Activator</keyword>
<evidence type="ECO:0000256" key="5">
    <source>
        <dbReference type="ARBA" id="ARBA00023163"/>
    </source>
</evidence>
<dbReference type="GO" id="GO:0005634">
    <property type="term" value="C:nucleus"/>
    <property type="evidence" value="ECO:0007669"/>
    <property type="project" value="UniProtKB-SubCell"/>
</dbReference>
<evidence type="ECO:0000256" key="7">
    <source>
        <dbReference type="ARBA" id="ARBA00024343"/>
    </source>
</evidence>
<dbReference type="PANTHER" id="PTHR31985">
    <property type="entry name" value="ETHYLENE-RESPONSIVE TRANSCRIPTION FACTOR ERF042-RELATED"/>
    <property type="match status" value="1"/>
</dbReference>
<feature type="compositionally biased region" description="Low complexity" evidence="8">
    <location>
        <begin position="20"/>
        <end position="38"/>
    </location>
</feature>
<dbReference type="Gene3D" id="3.30.730.10">
    <property type="entry name" value="AP2/ERF domain"/>
    <property type="match status" value="1"/>
</dbReference>
<dbReference type="InterPro" id="IPR001471">
    <property type="entry name" value="AP2/ERF_dom"/>
</dbReference>
<keyword evidence="3" id="KW-0238">DNA-binding</keyword>